<feature type="region of interest" description="Disordered" evidence="1">
    <location>
        <begin position="1"/>
        <end position="38"/>
    </location>
</feature>
<name>A0A8D8F6P3_CULPI</name>
<feature type="compositionally biased region" description="Basic residues" evidence="1">
    <location>
        <begin position="1"/>
        <end position="10"/>
    </location>
</feature>
<evidence type="ECO:0000313" key="2">
    <source>
        <dbReference type="EMBL" id="CAG6461337.1"/>
    </source>
</evidence>
<dbReference type="EMBL" id="HBUE01042550">
    <property type="protein sequence ID" value="CAG6461337.1"/>
    <property type="molecule type" value="Transcribed_RNA"/>
</dbReference>
<accession>A0A8D8F6P3</accession>
<reference evidence="2" key="1">
    <citation type="submission" date="2021-05" db="EMBL/GenBank/DDBJ databases">
        <authorList>
            <person name="Alioto T."/>
            <person name="Alioto T."/>
            <person name="Gomez Garrido J."/>
        </authorList>
    </citation>
    <scope>NUCLEOTIDE SEQUENCE</scope>
</reference>
<evidence type="ECO:0000256" key="1">
    <source>
        <dbReference type="SAM" id="MobiDB-lite"/>
    </source>
</evidence>
<dbReference type="AlphaFoldDB" id="A0A8D8F6P3"/>
<protein>
    <submittedName>
        <fullName evidence="2">(northern house mosquito) hypothetical protein</fullName>
    </submittedName>
</protein>
<proteinExistence type="predicted"/>
<organism evidence="2">
    <name type="scientific">Culex pipiens</name>
    <name type="common">House mosquito</name>
    <dbReference type="NCBI Taxonomy" id="7175"/>
    <lineage>
        <taxon>Eukaryota</taxon>
        <taxon>Metazoa</taxon>
        <taxon>Ecdysozoa</taxon>
        <taxon>Arthropoda</taxon>
        <taxon>Hexapoda</taxon>
        <taxon>Insecta</taxon>
        <taxon>Pterygota</taxon>
        <taxon>Neoptera</taxon>
        <taxon>Endopterygota</taxon>
        <taxon>Diptera</taxon>
        <taxon>Nematocera</taxon>
        <taxon>Culicoidea</taxon>
        <taxon>Culicidae</taxon>
        <taxon>Culicinae</taxon>
        <taxon>Culicini</taxon>
        <taxon>Culex</taxon>
        <taxon>Culex</taxon>
    </lineage>
</organism>
<feature type="region of interest" description="Disordered" evidence="1">
    <location>
        <begin position="86"/>
        <end position="119"/>
    </location>
</feature>
<sequence length="119" mass="13467">MQRSVHRLQRSRSVQNELQSGNHPGSSAGSVVRIRHPTRTGNLRRRLLRSYPRRYDHQTEGLPVDRDLGVPIRNLQGSVLVRRQSDLGSLRPDGRSLRQQSQRGLRTAKCPAWGMGPGK</sequence>
<feature type="compositionally biased region" description="Polar residues" evidence="1">
    <location>
        <begin position="11"/>
        <end position="29"/>
    </location>
</feature>